<protein>
    <submittedName>
        <fullName evidence="2">Uncharacterized protein</fullName>
    </submittedName>
</protein>
<reference evidence="2 3" key="1">
    <citation type="submission" date="2017-06" db="EMBL/GenBank/DDBJ databases">
        <authorList>
            <person name="Kim H.J."/>
            <person name="Triplett B.A."/>
        </authorList>
    </citation>
    <scope>NUCLEOTIDE SEQUENCE [LARGE SCALE GENOMIC DNA]</scope>
    <source>
        <strain evidence="2">FRACA_ARgP5</strain>
    </source>
</reference>
<feature type="transmembrane region" description="Helical" evidence="1">
    <location>
        <begin position="77"/>
        <end position="98"/>
    </location>
</feature>
<gene>
    <name evidence="2" type="ORF">FRACA_4100004</name>
</gene>
<name>A0A2I2KWY4_9ACTN</name>
<accession>A0A2I2KWY4</accession>
<dbReference type="EMBL" id="FZMO01000347">
    <property type="protein sequence ID" value="SNQ50174.1"/>
    <property type="molecule type" value="Genomic_DNA"/>
</dbReference>
<dbReference type="Proteomes" id="UP000234331">
    <property type="component" value="Unassembled WGS sequence"/>
</dbReference>
<feature type="transmembrane region" description="Helical" evidence="1">
    <location>
        <begin position="49"/>
        <end position="70"/>
    </location>
</feature>
<feature type="transmembrane region" description="Helical" evidence="1">
    <location>
        <begin position="7"/>
        <end position="29"/>
    </location>
</feature>
<keyword evidence="1" id="KW-0812">Transmembrane</keyword>
<dbReference type="AlphaFoldDB" id="A0A2I2KWY4"/>
<keyword evidence="3" id="KW-1185">Reference proteome</keyword>
<sequence length="146" mass="15123">MLGRCSWLAGPVAICAGLGVILASGMRWATVKAYGLVEFDVHGTDPDQHGRLTVVLGILAVAAGLLLAAGRLAWGRMLAIMTGLMVPLTATVDLVHLYREGPFADNSLTTDVIVGPGLWLAAACGFLVFLAGLAAGFTHRSPGPRS</sequence>
<evidence type="ECO:0000313" key="3">
    <source>
        <dbReference type="Proteomes" id="UP000234331"/>
    </source>
</evidence>
<organism evidence="2 3">
    <name type="scientific">Frankia canadensis</name>
    <dbReference type="NCBI Taxonomy" id="1836972"/>
    <lineage>
        <taxon>Bacteria</taxon>
        <taxon>Bacillati</taxon>
        <taxon>Actinomycetota</taxon>
        <taxon>Actinomycetes</taxon>
        <taxon>Frankiales</taxon>
        <taxon>Frankiaceae</taxon>
        <taxon>Frankia</taxon>
    </lineage>
</organism>
<proteinExistence type="predicted"/>
<feature type="transmembrane region" description="Helical" evidence="1">
    <location>
        <begin position="118"/>
        <end position="137"/>
    </location>
</feature>
<evidence type="ECO:0000256" key="1">
    <source>
        <dbReference type="SAM" id="Phobius"/>
    </source>
</evidence>
<keyword evidence="1" id="KW-1133">Transmembrane helix</keyword>
<evidence type="ECO:0000313" key="2">
    <source>
        <dbReference type="EMBL" id="SNQ50174.1"/>
    </source>
</evidence>
<keyword evidence="1" id="KW-0472">Membrane</keyword>
<dbReference type="OrthoDB" id="3214328at2"/>